<evidence type="ECO:0000313" key="14">
    <source>
        <dbReference type="Proteomes" id="UP000000305"/>
    </source>
</evidence>
<dbReference type="AlphaFoldDB" id="E9FYI0"/>
<keyword evidence="5" id="KW-0963">Cytoplasm</keyword>
<evidence type="ECO:0000313" key="13">
    <source>
        <dbReference type="EMBL" id="EFX87532.1"/>
    </source>
</evidence>
<dbReference type="GO" id="GO:0005737">
    <property type="term" value="C:cytoplasm"/>
    <property type="evidence" value="ECO:0000318"/>
    <property type="project" value="GO_Central"/>
</dbReference>
<dbReference type="FunFam" id="3.40.1390.30:FF:000001">
    <property type="entry name" value="GTP cyclohydrolase 1 type 2"/>
    <property type="match status" value="1"/>
</dbReference>
<dbReference type="OMA" id="KYHEFFD"/>
<dbReference type="EMBL" id="GL732527">
    <property type="protein sequence ID" value="EFX87532.1"/>
    <property type="molecule type" value="Genomic_DNA"/>
</dbReference>
<dbReference type="FunFam" id="3.40.1390.30:FF:000004">
    <property type="entry name" value="NIF3-like protein 1"/>
    <property type="match status" value="1"/>
</dbReference>
<feature type="binding site" evidence="12">
    <location>
        <position position="291"/>
    </location>
    <ligand>
        <name>a divalent metal cation</name>
        <dbReference type="ChEBI" id="CHEBI:60240"/>
        <label>1</label>
    </ligand>
</feature>
<evidence type="ECO:0000256" key="7">
    <source>
        <dbReference type="ARBA" id="ARBA00022990"/>
    </source>
</evidence>
<reference evidence="13 14" key="1">
    <citation type="journal article" date="2011" name="Science">
        <title>The ecoresponsive genome of Daphnia pulex.</title>
        <authorList>
            <person name="Colbourne J.K."/>
            <person name="Pfrender M.E."/>
            <person name="Gilbert D."/>
            <person name="Thomas W.K."/>
            <person name="Tucker A."/>
            <person name="Oakley T.H."/>
            <person name="Tokishita S."/>
            <person name="Aerts A."/>
            <person name="Arnold G.J."/>
            <person name="Basu M.K."/>
            <person name="Bauer D.J."/>
            <person name="Caceres C.E."/>
            <person name="Carmel L."/>
            <person name="Casola C."/>
            <person name="Choi J.H."/>
            <person name="Detter J.C."/>
            <person name="Dong Q."/>
            <person name="Dusheyko S."/>
            <person name="Eads B.D."/>
            <person name="Frohlich T."/>
            <person name="Geiler-Samerotte K.A."/>
            <person name="Gerlach D."/>
            <person name="Hatcher P."/>
            <person name="Jogdeo S."/>
            <person name="Krijgsveld J."/>
            <person name="Kriventseva E.V."/>
            <person name="Kultz D."/>
            <person name="Laforsch C."/>
            <person name="Lindquist E."/>
            <person name="Lopez J."/>
            <person name="Manak J.R."/>
            <person name="Muller J."/>
            <person name="Pangilinan J."/>
            <person name="Patwardhan R.P."/>
            <person name="Pitluck S."/>
            <person name="Pritham E.J."/>
            <person name="Rechtsteiner A."/>
            <person name="Rho M."/>
            <person name="Rogozin I.B."/>
            <person name="Sakarya O."/>
            <person name="Salamov A."/>
            <person name="Schaack S."/>
            <person name="Shapiro H."/>
            <person name="Shiga Y."/>
            <person name="Skalitzky C."/>
            <person name="Smith Z."/>
            <person name="Souvorov A."/>
            <person name="Sung W."/>
            <person name="Tang Z."/>
            <person name="Tsuchiya D."/>
            <person name="Tu H."/>
            <person name="Vos H."/>
            <person name="Wang M."/>
            <person name="Wolf Y.I."/>
            <person name="Yamagata H."/>
            <person name="Yamada T."/>
            <person name="Ye Y."/>
            <person name="Shaw J.R."/>
            <person name="Andrews J."/>
            <person name="Crease T.J."/>
            <person name="Tang H."/>
            <person name="Lucas S.M."/>
            <person name="Robertson H.M."/>
            <person name="Bork P."/>
            <person name="Koonin E.V."/>
            <person name="Zdobnov E.M."/>
            <person name="Grigoriev I.V."/>
            <person name="Lynch M."/>
            <person name="Boore J.L."/>
        </authorList>
    </citation>
    <scope>NUCLEOTIDE SEQUENCE [LARGE SCALE GENOMIC DNA]</scope>
</reference>
<accession>E9FYI0</accession>
<dbReference type="PANTHER" id="PTHR13799:SF13">
    <property type="entry name" value="NIF3-LIKE PROTEIN 1"/>
    <property type="match status" value="1"/>
</dbReference>
<dbReference type="PhylomeDB" id="E9FYI0"/>
<keyword evidence="7" id="KW-0007">Acetylation</keyword>
<feature type="binding site" evidence="12">
    <location>
        <position position="107"/>
    </location>
    <ligand>
        <name>a divalent metal cation</name>
        <dbReference type="ChEBI" id="CHEBI:60240"/>
        <label>1</label>
    </ligand>
</feature>
<keyword evidence="6" id="KW-0597">Phosphoprotein</keyword>
<dbReference type="InterPro" id="IPR017222">
    <property type="entry name" value="DUF34/NIF3_animal"/>
</dbReference>
<feature type="binding site" evidence="12">
    <location>
        <position position="69"/>
    </location>
    <ligand>
        <name>a divalent metal cation</name>
        <dbReference type="ChEBI" id="CHEBI:60240"/>
        <label>1</label>
    </ligand>
</feature>
<dbReference type="InterPro" id="IPR002678">
    <property type="entry name" value="DUF34/NIF3"/>
</dbReference>
<evidence type="ECO:0000256" key="2">
    <source>
        <dbReference type="ARBA" id="ARBA00004496"/>
    </source>
</evidence>
<sequence>MSSLTLNSVVDEFNRLAPLSLAESWDNVGLLVEPTSSKIIKKILLTNDLTNSVMQEAESSSVDLIYSYHPPIFAPLKRITASNWKENIIARCLENKIAVYSPHTALDALKGGVNDWLAEAFEGKKLVRSILELVASVPEARLEEHISTADGYEQMTIMAPEKALPSIIELVNQCSFANASRYVRIIRVEKPPIPGSGMGRLIRLSEPITINRVVELVKTHLKLQHVRLATAGNAENNMNVETIALCAGSGASLLKNVKADVFLTGEMSHHEVLDAVHRGTSVILCEHSNTERGFLSKWKEVLHSALGEDVQIDVSLNDHDPLQVV</sequence>
<evidence type="ECO:0000256" key="4">
    <source>
        <dbReference type="ARBA" id="ARBA00019069"/>
    </source>
</evidence>
<evidence type="ECO:0000256" key="5">
    <source>
        <dbReference type="ARBA" id="ARBA00022490"/>
    </source>
</evidence>
<dbReference type="InterPro" id="IPR036069">
    <property type="entry name" value="DUF34/NIF3_sf"/>
</dbReference>
<dbReference type="STRING" id="6669.E9FYI0"/>
<dbReference type="InParanoid" id="E9FYI0"/>
<organism evidence="13 14">
    <name type="scientific">Daphnia pulex</name>
    <name type="common">Water flea</name>
    <dbReference type="NCBI Taxonomy" id="6669"/>
    <lineage>
        <taxon>Eukaryota</taxon>
        <taxon>Metazoa</taxon>
        <taxon>Ecdysozoa</taxon>
        <taxon>Arthropoda</taxon>
        <taxon>Crustacea</taxon>
        <taxon>Branchiopoda</taxon>
        <taxon>Diplostraca</taxon>
        <taxon>Cladocera</taxon>
        <taxon>Anomopoda</taxon>
        <taxon>Daphniidae</taxon>
        <taxon>Daphnia</taxon>
    </lineage>
</organism>
<dbReference type="SUPFAM" id="SSF102705">
    <property type="entry name" value="NIF3 (NGG1p interacting factor 3)-like"/>
    <property type="match status" value="1"/>
</dbReference>
<dbReference type="eggNOG" id="KOG4131">
    <property type="taxonomic scope" value="Eukaryota"/>
</dbReference>
<keyword evidence="8" id="KW-0539">Nucleus</keyword>
<dbReference type="FunCoup" id="E9FYI0">
    <property type="interactions" value="1945"/>
</dbReference>
<dbReference type="OrthoDB" id="284782at2759"/>
<evidence type="ECO:0000256" key="9">
    <source>
        <dbReference type="ARBA" id="ARBA00059551"/>
    </source>
</evidence>
<dbReference type="PANTHER" id="PTHR13799">
    <property type="entry name" value="NGG1 INTERACTING FACTOR 3"/>
    <property type="match status" value="1"/>
</dbReference>
<name>E9FYI0_DAPPU</name>
<evidence type="ECO:0000256" key="12">
    <source>
        <dbReference type="PIRSR" id="PIRSR602678-1"/>
    </source>
</evidence>
<feature type="binding site" evidence="12">
    <location>
        <position position="287"/>
    </location>
    <ligand>
        <name>a divalent metal cation</name>
        <dbReference type="ChEBI" id="CHEBI:60240"/>
        <label>1</label>
    </ligand>
</feature>
<dbReference type="Pfam" id="PF01784">
    <property type="entry name" value="DUF34_NIF3"/>
    <property type="match status" value="1"/>
</dbReference>
<dbReference type="GO" id="GO:0005634">
    <property type="term" value="C:nucleus"/>
    <property type="evidence" value="ECO:0007669"/>
    <property type="project" value="UniProtKB-SubCell"/>
</dbReference>
<evidence type="ECO:0000256" key="6">
    <source>
        <dbReference type="ARBA" id="ARBA00022553"/>
    </source>
</evidence>
<dbReference type="NCBIfam" id="TIGR00486">
    <property type="entry name" value="YbgI_SA1388"/>
    <property type="match status" value="1"/>
</dbReference>
<dbReference type="KEGG" id="dpx:DAPPUDRAFT_43076"/>
<dbReference type="Proteomes" id="UP000000305">
    <property type="component" value="Unassembled WGS sequence"/>
</dbReference>
<protein>
    <recommendedName>
        <fullName evidence="4 11">NIF3-like protein 1</fullName>
    </recommendedName>
</protein>
<dbReference type="PIRSF" id="PIRSF037490">
    <property type="entry name" value="UCP037490_NIF3_euk"/>
    <property type="match status" value="1"/>
</dbReference>
<dbReference type="GO" id="GO:0046872">
    <property type="term" value="F:metal ion binding"/>
    <property type="evidence" value="ECO:0007669"/>
    <property type="project" value="UniProtKB-KW"/>
</dbReference>
<evidence type="ECO:0000256" key="8">
    <source>
        <dbReference type="ARBA" id="ARBA00023242"/>
    </source>
</evidence>
<keyword evidence="14" id="KW-1185">Reference proteome</keyword>
<comment type="function">
    <text evidence="9">May function as a transcriptional corepressor through its interaction with COPS2, negatively regulating the expression of genes involved in neuronal differentiation.</text>
</comment>
<keyword evidence="12" id="KW-0479">Metal-binding</keyword>
<comment type="subunit">
    <text evidence="10">Homodimer. Interacts with COPS2. Interacts with THOC7.</text>
</comment>
<proteinExistence type="inferred from homology"/>
<comment type="subcellular location">
    <subcellularLocation>
        <location evidence="2">Cytoplasm</location>
    </subcellularLocation>
    <subcellularLocation>
        <location evidence="1">Nucleus</location>
    </subcellularLocation>
</comment>
<evidence type="ECO:0000256" key="3">
    <source>
        <dbReference type="ARBA" id="ARBA00006964"/>
    </source>
</evidence>
<evidence type="ECO:0000256" key="10">
    <source>
        <dbReference type="ARBA" id="ARBA00062046"/>
    </source>
</evidence>
<gene>
    <name evidence="13" type="ORF">DAPPUDRAFT_43076</name>
</gene>
<dbReference type="GO" id="GO:0006355">
    <property type="term" value="P:regulation of DNA-templated transcription"/>
    <property type="evidence" value="ECO:0007669"/>
    <property type="project" value="UniProtKB-ARBA"/>
</dbReference>
<dbReference type="Gene3D" id="3.40.1390.30">
    <property type="entry name" value="NIF3 (NGG1p interacting factor 3)-like"/>
    <property type="match status" value="2"/>
</dbReference>
<comment type="similarity">
    <text evidence="3 11">Belongs to the GTP cyclohydrolase I type 2/NIF3 family.</text>
</comment>
<dbReference type="GO" id="GO:0005739">
    <property type="term" value="C:mitochondrion"/>
    <property type="evidence" value="ECO:0000318"/>
    <property type="project" value="GO_Central"/>
</dbReference>
<dbReference type="HOGENOM" id="CLU_037423_0_0_1"/>
<evidence type="ECO:0000256" key="11">
    <source>
        <dbReference type="PIRNR" id="PIRNR037490"/>
    </source>
</evidence>
<evidence type="ECO:0000256" key="1">
    <source>
        <dbReference type="ARBA" id="ARBA00004123"/>
    </source>
</evidence>